<dbReference type="PANTHER" id="PTHR48106:SF13">
    <property type="entry name" value="QUINONE OXIDOREDUCTASE-RELATED"/>
    <property type="match status" value="1"/>
</dbReference>
<evidence type="ECO:0000256" key="2">
    <source>
        <dbReference type="ARBA" id="ARBA00023002"/>
    </source>
</evidence>
<reference evidence="4" key="2">
    <citation type="submission" date="2020-09" db="EMBL/GenBank/DDBJ databases">
        <authorList>
            <person name="Yu Y."/>
        </authorList>
    </citation>
    <scope>NUCLEOTIDE SEQUENCE</scope>
    <source>
        <strain evidence="4">KCTC 49039</strain>
    </source>
</reference>
<name>A0A927J040_9MICO</name>
<dbReference type="Gene3D" id="3.40.50.720">
    <property type="entry name" value="NAD(P)-binding Rossmann-like Domain"/>
    <property type="match status" value="1"/>
</dbReference>
<dbReference type="Gene3D" id="3.90.180.10">
    <property type="entry name" value="Medium-chain alcohol dehydrogenases, catalytic domain"/>
    <property type="match status" value="1"/>
</dbReference>
<dbReference type="GO" id="GO:0035925">
    <property type="term" value="F:mRNA 3'-UTR AU-rich region binding"/>
    <property type="evidence" value="ECO:0007669"/>
    <property type="project" value="TreeGrafter"/>
</dbReference>
<dbReference type="InterPro" id="IPR036291">
    <property type="entry name" value="NAD(P)-bd_dom_sf"/>
</dbReference>
<evidence type="ECO:0000313" key="5">
    <source>
        <dbReference type="Proteomes" id="UP000610846"/>
    </source>
</evidence>
<protein>
    <submittedName>
        <fullName evidence="4">Quinone oxidoreductase</fullName>
    </submittedName>
</protein>
<dbReference type="GO" id="GO:0070402">
    <property type="term" value="F:NADPH binding"/>
    <property type="evidence" value="ECO:0007669"/>
    <property type="project" value="TreeGrafter"/>
</dbReference>
<feature type="domain" description="Enoyl reductase (ER)" evidence="3">
    <location>
        <begin position="10"/>
        <end position="333"/>
    </location>
</feature>
<proteinExistence type="predicted"/>
<sequence>MHAIVAREAGGPDVLELREVPDPTPGPGELLVRVEVAGVNFIDTYQRSGVYPMDFPHVVGSEGAGVVVAAGTTGTAGSGDETPAFAVGDRVVWTDAPGSYAGLVVVPARSAVHVPAAVALADATAVALQGLTAHYLCTSSYPVRPGDQVLVHAGAGGVGLLLTQMVTARGGHVISTVSTPAKAELSRGAGAEHVIEYTALGDLTHDLPEIVRGLTGGEGVAAVYDSVGRDTFDASLASLRRRGTLVLFGGSSGQVPAFDPQRLNAGGSLTLTRPTLKDFTATRAELDERAAEVLGAVAGGTLHVRVGATFPLAEAADAHRALEGRATTGKVLLVPDAASSGSVGEGR</sequence>
<dbReference type="InterPro" id="IPR011032">
    <property type="entry name" value="GroES-like_sf"/>
</dbReference>
<dbReference type="SUPFAM" id="SSF51735">
    <property type="entry name" value="NAD(P)-binding Rossmann-fold domains"/>
    <property type="match status" value="1"/>
</dbReference>
<evidence type="ECO:0000313" key="4">
    <source>
        <dbReference type="EMBL" id="MBD8079148.1"/>
    </source>
</evidence>
<dbReference type="SUPFAM" id="SSF50129">
    <property type="entry name" value="GroES-like"/>
    <property type="match status" value="1"/>
</dbReference>
<dbReference type="AlphaFoldDB" id="A0A927J040"/>
<gene>
    <name evidence="4" type="ORF">IF651_08805</name>
</gene>
<dbReference type="PANTHER" id="PTHR48106">
    <property type="entry name" value="QUINONE OXIDOREDUCTASE PIG3-RELATED"/>
    <property type="match status" value="1"/>
</dbReference>
<dbReference type="InterPro" id="IPR047618">
    <property type="entry name" value="QOR-like"/>
</dbReference>
<dbReference type="InterPro" id="IPR013154">
    <property type="entry name" value="ADH-like_N"/>
</dbReference>
<dbReference type="Proteomes" id="UP000610846">
    <property type="component" value="Unassembled WGS sequence"/>
</dbReference>
<dbReference type="SMART" id="SM00829">
    <property type="entry name" value="PKS_ER"/>
    <property type="match status" value="1"/>
</dbReference>
<accession>A0A927J040</accession>
<dbReference type="FunFam" id="3.40.50.720:FF:000053">
    <property type="entry name" value="Quinone oxidoreductase 1"/>
    <property type="match status" value="1"/>
</dbReference>
<keyword evidence="5" id="KW-1185">Reference proteome</keyword>
<dbReference type="InterPro" id="IPR013149">
    <property type="entry name" value="ADH-like_C"/>
</dbReference>
<dbReference type="Pfam" id="PF00107">
    <property type="entry name" value="ADH_zinc_N"/>
    <property type="match status" value="1"/>
</dbReference>
<dbReference type="CDD" id="cd05286">
    <property type="entry name" value="QOR2"/>
    <property type="match status" value="1"/>
</dbReference>
<dbReference type="InterPro" id="IPR020843">
    <property type="entry name" value="ER"/>
</dbReference>
<dbReference type="GO" id="GO:0003960">
    <property type="term" value="F:quinone reductase (NADPH) activity"/>
    <property type="evidence" value="ECO:0007669"/>
    <property type="project" value="InterPro"/>
</dbReference>
<comment type="caution">
    <text evidence="4">The sequence shown here is derived from an EMBL/GenBank/DDBJ whole genome shotgun (WGS) entry which is preliminary data.</text>
</comment>
<evidence type="ECO:0000259" key="3">
    <source>
        <dbReference type="SMART" id="SM00829"/>
    </source>
</evidence>
<reference evidence="4" key="1">
    <citation type="journal article" date="2018" name="Curr. Microbiol.">
        <title>Cellulosimicrobium arenosum sp. nov., Isolated from Marine Sediment Sand.</title>
        <authorList>
            <person name="Oh M."/>
            <person name="Kim J.H."/>
            <person name="Yoon J.H."/>
            <person name="Schumann P."/>
            <person name="Kim W."/>
        </authorList>
    </citation>
    <scope>NUCLEOTIDE SEQUENCE</scope>
    <source>
        <strain evidence="4">KCTC 49039</strain>
    </source>
</reference>
<dbReference type="EMBL" id="JACYHB010000006">
    <property type="protein sequence ID" value="MBD8079148.1"/>
    <property type="molecule type" value="Genomic_DNA"/>
</dbReference>
<organism evidence="4 5">
    <name type="scientific">Cellulosimicrobium arenosum</name>
    <dbReference type="NCBI Taxonomy" id="2708133"/>
    <lineage>
        <taxon>Bacteria</taxon>
        <taxon>Bacillati</taxon>
        <taxon>Actinomycetota</taxon>
        <taxon>Actinomycetes</taxon>
        <taxon>Micrococcales</taxon>
        <taxon>Promicromonosporaceae</taxon>
        <taxon>Cellulosimicrobium</taxon>
    </lineage>
</organism>
<keyword evidence="2" id="KW-0560">Oxidoreductase</keyword>
<dbReference type="Pfam" id="PF08240">
    <property type="entry name" value="ADH_N"/>
    <property type="match status" value="1"/>
</dbReference>
<dbReference type="GO" id="GO:0005829">
    <property type="term" value="C:cytosol"/>
    <property type="evidence" value="ECO:0007669"/>
    <property type="project" value="TreeGrafter"/>
</dbReference>
<keyword evidence="1" id="KW-0521">NADP</keyword>
<dbReference type="RefSeq" id="WP_191828744.1">
    <property type="nucleotide sequence ID" value="NZ_JACYHB010000006.1"/>
</dbReference>
<evidence type="ECO:0000256" key="1">
    <source>
        <dbReference type="ARBA" id="ARBA00022857"/>
    </source>
</evidence>